<dbReference type="EMBL" id="CP017703">
    <property type="protein sequence ID" value="ASS90602.1"/>
    <property type="molecule type" value="Genomic_DNA"/>
</dbReference>
<reference evidence="1 2" key="1">
    <citation type="submission" date="2016-10" db="EMBL/GenBank/DDBJ databases">
        <title>The whole genome sequencing and assembly of Aeribacillus pallidus KCTC3564 strain.</title>
        <authorList>
            <person name="Lee Y.-J."/>
            <person name="Park M.-K."/>
            <person name="Yi H."/>
            <person name="Bahn Y.-S."/>
            <person name="Kim J.F."/>
            <person name="Lee D.-W."/>
        </authorList>
    </citation>
    <scope>NUCLEOTIDE SEQUENCE [LARGE SCALE GENOMIC DNA]</scope>
    <source>
        <strain evidence="1 2">KCTC3564</strain>
    </source>
</reference>
<name>A0A163Z736_9BACI</name>
<proteinExistence type="predicted"/>
<accession>A0A163Z736</accession>
<accession>A0A223E5P7</accession>
<organism evidence="1 2">
    <name type="scientific">Aeribacillus pallidus</name>
    <dbReference type="NCBI Taxonomy" id="33936"/>
    <lineage>
        <taxon>Bacteria</taxon>
        <taxon>Bacillati</taxon>
        <taxon>Bacillota</taxon>
        <taxon>Bacilli</taxon>
        <taxon>Bacillales</taxon>
        <taxon>Bacillaceae</taxon>
        <taxon>Aeribacillus</taxon>
    </lineage>
</organism>
<evidence type="ECO:0000313" key="1">
    <source>
        <dbReference type="EMBL" id="ASS90602.1"/>
    </source>
</evidence>
<protein>
    <submittedName>
        <fullName evidence="1">Uncharacterized protein</fullName>
    </submittedName>
</protein>
<dbReference type="KEGG" id="apak:AP3564_10550"/>
<sequence>MQNEEMDNIKIQIQKVMDLVYEKKSQREHKFLDTLIDKLKELSETVNTNSNIDELRKDSKLKGALRAYFDTNLVESYDEPLVIELDKLEVMLQQKTN</sequence>
<evidence type="ECO:0000313" key="2">
    <source>
        <dbReference type="Proteomes" id="UP000214606"/>
    </source>
</evidence>
<dbReference type="RefSeq" id="WP_066249852.1">
    <property type="nucleotide sequence ID" value="NZ_CP017703.1"/>
</dbReference>
<dbReference type="Proteomes" id="UP000214606">
    <property type="component" value="Chromosome"/>
</dbReference>
<dbReference type="AlphaFoldDB" id="A0A163Z736"/>
<gene>
    <name evidence="1" type="ORF">AP3564_10550</name>
</gene>